<dbReference type="EMBL" id="CAJNOC010003816">
    <property type="protein sequence ID" value="CAF0998961.1"/>
    <property type="molecule type" value="Genomic_DNA"/>
</dbReference>
<dbReference type="OrthoDB" id="10172077at2759"/>
<accession>A0A814GN98</accession>
<comment type="caution">
    <text evidence="2">The sequence shown here is derived from an EMBL/GenBank/DDBJ whole genome shotgun (WGS) entry which is preliminary data.</text>
</comment>
<keyword evidence="3" id="KW-1185">Reference proteome</keyword>
<sequence length="200" mass="23124">MERRKRQKPYKTLSDLLNEQIPFFLSQAREKVEKMNNPTSIVNARPAQSSSSVQTSDHIPLVIDSKQDQEKQIKILQLRNKALECRVTELELELAEKTMAIEKLERERSRVKEYYTSGLDLDIIECIDNNQLEFEQIGSVLTNKIIDFHKYAFRHCDDLVPSGETYSDDLVTSEQIEGIEEAEPAQIIETEIHLLGLFID</sequence>
<evidence type="ECO:0000256" key="1">
    <source>
        <dbReference type="SAM" id="Coils"/>
    </source>
</evidence>
<gene>
    <name evidence="2" type="ORF">OXX778_LOCUS16303</name>
</gene>
<name>A0A814GN98_9BILA</name>
<protein>
    <submittedName>
        <fullName evidence="2">Uncharacterized protein</fullName>
    </submittedName>
</protein>
<dbReference type="Proteomes" id="UP000663879">
    <property type="component" value="Unassembled WGS sequence"/>
</dbReference>
<organism evidence="2 3">
    <name type="scientific">Brachionus calyciflorus</name>
    <dbReference type="NCBI Taxonomy" id="104777"/>
    <lineage>
        <taxon>Eukaryota</taxon>
        <taxon>Metazoa</taxon>
        <taxon>Spiralia</taxon>
        <taxon>Gnathifera</taxon>
        <taxon>Rotifera</taxon>
        <taxon>Eurotatoria</taxon>
        <taxon>Monogononta</taxon>
        <taxon>Pseudotrocha</taxon>
        <taxon>Ploima</taxon>
        <taxon>Brachionidae</taxon>
        <taxon>Brachionus</taxon>
    </lineage>
</organism>
<keyword evidence="1" id="KW-0175">Coiled coil</keyword>
<dbReference type="AlphaFoldDB" id="A0A814GN98"/>
<evidence type="ECO:0000313" key="3">
    <source>
        <dbReference type="Proteomes" id="UP000663879"/>
    </source>
</evidence>
<proteinExistence type="predicted"/>
<feature type="coiled-coil region" evidence="1">
    <location>
        <begin position="66"/>
        <end position="114"/>
    </location>
</feature>
<evidence type="ECO:0000313" key="2">
    <source>
        <dbReference type="EMBL" id="CAF0998961.1"/>
    </source>
</evidence>
<reference evidence="2" key="1">
    <citation type="submission" date="2021-02" db="EMBL/GenBank/DDBJ databases">
        <authorList>
            <person name="Nowell W R."/>
        </authorList>
    </citation>
    <scope>NUCLEOTIDE SEQUENCE</scope>
    <source>
        <strain evidence="2">Ploen Becks lab</strain>
    </source>
</reference>